<evidence type="ECO:0000313" key="1">
    <source>
        <dbReference type="EMBL" id="GAA4034929.1"/>
    </source>
</evidence>
<dbReference type="EMBL" id="BAABAL010000026">
    <property type="protein sequence ID" value="GAA4034929.1"/>
    <property type="molecule type" value="Genomic_DNA"/>
</dbReference>
<evidence type="ECO:0000313" key="2">
    <source>
        <dbReference type="Proteomes" id="UP001501747"/>
    </source>
</evidence>
<sequence length="133" mass="14136">MHGDDALGVGPDHVAERLAHLGAAHTFQVQLEERQRLGAVAVHGARQHRRVQLANLVRADSGGCGVAQHLHRGAVLVGHPTRGRNEQRVARGVVVLGGAKGNLGLAVHRAVGEATAAFPCQHIDRRVREQFAA</sequence>
<dbReference type="Proteomes" id="UP001501747">
    <property type="component" value="Unassembled WGS sequence"/>
</dbReference>
<accession>A0ABP7U2U8</accession>
<name>A0ABP7U2U8_9PSEU</name>
<keyword evidence="2" id="KW-1185">Reference proteome</keyword>
<protein>
    <submittedName>
        <fullName evidence="1">Uncharacterized protein</fullName>
    </submittedName>
</protein>
<organism evidence="1 2">
    <name type="scientific">Allokutzneria multivorans</name>
    <dbReference type="NCBI Taxonomy" id="1142134"/>
    <lineage>
        <taxon>Bacteria</taxon>
        <taxon>Bacillati</taxon>
        <taxon>Actinomycetota</taxon>
        <taxon>Actinomycetes</taxon>
        <taxon>Pseudonocardiales</taxon>
        <taxon>Pseudonocardiaceae</taxon>
        <taxon>Allokutzneria</taxon>
    </lineage>
</organism>
<reference evidence="2" key="1">
    <citation type="journal article" date="2019" name="Int. J. Syst. Evol. Microbiol.">
        <title>The Global Catalogue of Microorganisms (GCM) 10K type strain sequencing project: providing services to taxonomists for standard genome sequencing and annotation.</title>
        <authorList>
            <consortium name="The Broad Institute Genomics Platform"/>
            <consortium name="The Broad Institute Genome Sequencing Center for Infectious Disease"/>
            <person name="Wu L."/>
            <person name="Ma J."/>
        </authorList>
    </citation>
    <scope>NUCLEOTIDE SEQUENCE [LARGE SCALE GENOMIC DNA]</scope>
    <source>
        <strain evidence="2">JCM 17342</strain>
    </source>
</reference>
<gene>
    <name evidence="1" type="ORF">GCM10022247_70370</name>
</gene>
<proteinExistence type="predicted"/>
<comment type="caution">
    <text evidence="1">The sequence shown here is derived from an EMBL/GenBank/DDBJ whole genome shotgun (WGS) entry which is preliminary data.</text>
</comment>